<dbReference type="AlphaFoldDB" id="A0A9Q3EK44"/>
<proteinExistence type="predicted"/>
<protein>
    <submittedName>
        <fullName evidence="1">Uncharacterized protein</fullName>
    </submittedName>
</protein>
<reference evidence="1" key="1">
    <citation type="submission" date="2021-03" db="EMBL/GenBank/DDBJ databases">
        <title>Draft genome sequence of rust myrtle Austropuccinia psidii MF-1, a brazilian biotype.</title>
        <authorList>
            <person name="Quecine M.C."/>
            <person name="Pachon D.M.R."/>
            <person name="Bonatelli M.L."/>
            <person name="Correr F.H."/>
            <person name="Franceschini L.M."/>
            <person name="Leite T.F."/>
            <person name="Margarido G.R.A."/>
            <person name="Almeida C.A."/>
            <person name="Ferrarezi J.A."/>
            <person name="Labate C.A."/>
        </authorList>
    </citation>
    <scope>NUCLEOTIDE SEQUENCE</scope>
    <source>
        <strain evidence="1">MF-1</strain>
    </source>
</reference>
<keyword evidence="2" id="KW-1185">Reference proteome</keyword>
<evidence type="ECO:0000313" key="2">
    <source>
        <dbReference type="Proteomes" id="UP000765509"/>
    </source>
</evidence>
<organism evidence="1 2">
    <name type="scientific">Austropuccinia psidii MF-1</name>
    <dbReference type="NCBI Taxonomy" id="1389203"/>
    <lineage>
        <taxon>Eukaryota</taxon>
        <taxon>Fungi</taxon>
        <taxon>Dikarya</taxon>
        <taxon>Basidiomycota</taxon>
        <taxon>Pucciniomycotina</taxon>
        <taxon>Pucciniomycetes</taxon>
        <taxon>Pucciniales</taxon>
        <taxon>Sphaerophragmiaceae</taxon>
        <taxon>Austropuccinia</taxon>
    </lineage>
</organism>
<dbReference type="OrthoDB" id="430476at2759"/>
<comment type="caution">
    <text evidence="1">The sequence shown here is derived from an EMBL/GenBank/DDBJ whole genome shotgun (WGS) entry which is preliminary data.</text>
</comment>
<dbReference type="Proteomes" id="UP000765509">
    <property type="component" value="Unassembled WGS sequence"/>
</dbReference>
<dbReference type="EMBL" id="AVOT02027990">
    <property type="protein sequence ID" value="MBW0520311.1"/>
    <property type="molecule type" value="Genomic_DNA"/>
</dbReference>
<name>A0A9Q3EK44_9BASI</name>
<evidence type="ECO:0000313" key="1">
    <source>
        <dbReference type="EMBL" id="MBW0520311.1"/>
    </source>
</evidence>
<gene>
    <name evidence="1" type="ORF">O181_060026</name>
</gene>
<accession>A0A9Q3EK44</accession>
<sequence length="108" mass="12193">MFPSSTPIIAEVESNDSIREENLPNTKSIPIDDEDEHVYFNALEQQPQIIQVIGPRHPTLISSETDSNKILPFLQRDPRANLTSLINHTPKNYSKAMISPNKENGILQ</sequence>